<feature type="domain" description="DUF1559" evidence="8">
    <location>
        <begin position="319"/>
        <end position="463"/>
    </location>
</feature>
<feature type="domain" description="RNA polymerase sigma factor 70 region 4 type 2" evidence="9">
    <location>
        <begin position="137"/>
        <end position="186"/>
    </location>
</feature>
<dbReference type="Gene3D" id="1.10.10.10">
    <property type="entry name" value="Winged helix-like DNA-binding domain superfamily/Winged helix DNA-binding domain"/>
    <property type="match status" value="1"/>
</dbReference>
<keyword evidence="11" id="KW-1185">Reference proteome</keyword>
<keyword evidence="4" id="KW-0238">DNA-binding</keyword>
<dbReference type="SUPFAM" id="SSF88946">
    <property type="entry name" value="Sigma2 domain of RNA polymerase sigma factors"/>
    <property type="match status" value="1"/>
</dbReference>
<evidence type="ECO:0000256" key="3">
    <source>
        <dbReference type="ARBA" id="ARBA00023082"/>
    </source>
</evidence>
<sequence length="616" mass="69194">MSSETSSRLQQFIRRLREEAVPPEDMCLWNRYVQSGDQAAFEILVYRHGPMVLACAHRLLSNRTDSEDVFQATFLSLARSKHRIRDSKALSSWLYKTTFRCALRLRAQRKQAVPLYDETLSSNPTESDPAWREVKGALDEELSKLPERLRMPLVLCYLNGLSRDEAAKQLGWSFTLLKRRLEEGRRVLRVRLERRGISAAGLALAVLSPQALQAMVSPTLVNSCLALIFCKETSLPAGIAALVMSTSAITKGLVMKSIAMAVLCSGLGIWTYTSMGQGLAPQEKPVVKAGPGTIGDTSRGEIKSEERTASYTQQLRSLDNLKKILLAVHEYMDFTKINMLPADFEDENGKPLLSWRVELLPFLGEKELYKQFHHNEPWDSEQNLKLMAKMPEVYRVGFESKDSTHTHYQVFAGPGTPLHPVHVNQAKGGPGGSSKNPRNLITVFDVTDGMSNTLGVIEAGPAVPWTKPADIPFDPTKPLTKIQALFSNSLHLAMMDGSTHAIRPGSVEEKTMKAFIGMNEGEIVPEMSSFRARIIPISAAEKEDFQQRTANKKSLLEKIIALQTEQKELLKKFEQPNSDLSVNQEMIQKLESKLEKMQWEVAWMKRILEEVEKKEK</sequence>
<keyword evidence="3" id="KW-0731">Sigma factor</keyword>
<dbReference type="NCBIfam" id="TIGR02937">
    <property type="entry name" value="sigma70-ECF"/>
    <property type="match status" value="1"/>
</dbReference>
<dbReference type="Pfam" id="PF08281">
    <property type="entry name" value="Sigma70_r4_2"/>
    <property type="match status" value="1"/>
</dbReference>
<evidence type="ECO:0000256" key="5">
    <source>
        <dbReference type="ARBA" id="ARBA00023163"/>
    </source>
</evidence>
<dbReference type="RefSeq" id="WP_213495172.1">
    <property type="nucleotide sequence ID" value="NZ_CP074694.1"/>
</dbReference>
<keyword evidence="2" id="KW-0805">Transcription regulation</keyword>
<dbReference type="GO" id="GO:0016987">
    <property type="term" value="F:sigma factor activity"/>
    <property type="evidence" value="ECO:0007669"/>
    <property type="project" value="UniProtKB-KW"/>
</dbReference>
<proteinExistence type="inferred from homology"/>
<dbReference type="InterPro" id="IPR013324">
    <property type="entry name" value="RNA_pol_sigma_r3/r4-like"/>
</dbReference>
<dbReference type="Pfam" id="PF07596">
    <property type="entry name" value="SBP_bac_10"/>
    <property type="match status" value="1"/>
</dbReference>
<dbReference type="KEGG" id="tsph:KIH39_20950"/>
<dbReference type="PANTHER" id="PTHR43133:SF8">
    <property type="entry name" value="RNA POLYMERASE SIGMA FACTOR HI_1459-RELATED"/>
    <property type="match status" value="1"/>
</dbReference>
<dbReference type="Proteomes" id="UP000676194">
    <property type="component" value="Chromosome"/>
</dbReference>
<evidence type="ECO:0000256" key="6">
    <source>
        <dbReference type="SAM" id="Coils"/>
    </source>
</evidence>
<protein>
    <submittedName>
        <fullName evidence="10">Sigma-70 family RNA polymerase sigma factor</fullName>
    </submittedName>
</protein>
<dbReference type="InterPro" id="IPR014284">
    <property type="entry name" value="RNA_pol_sigma-70_dom"/>
</dbReference>
<evidence type="ECO:0000259" key="7">
    <source>
        <dbReference type="Pfam" id="PF04542"/>
    </source>
</evidence>
<dbReference type="InterPro" id="IPR013325">
    <property type="entry name" value="RNA_pol_sigma_r2"/>
</dbReference>
<dbReference type="InterPro" id="IPR013249">
    <property type="entry name" value="RNA_pol_sigma70_r4_t2"/>
</dbReference>
<dbReference type="GO" id="GO:0003677">
    <property type="term" value="F:DNA binding"/>
    <property type="evidence" value="ECO:0007669"/>
    <property type="project" value="UniProtKB-KW"/>
</dbReference>
<evidence type="ECO:0000313" key="11">
    <source>
        <dbReference type="Proteomes" id="UP000676194"/>
    </source>
</evidence>
<gene>
    <name evidence="10" type="ORF">KIH39_20950</name>
</gene>
<evidence type="ECO:0000256" key="1">
    <source>
        <dbReference type="ARBA" id="ARBA00010641"/>
    </source>
</evidence>
<dbReference type="InterPro" id="IPR011453">
    <property type="entry name" value="DUF1559"/>
</dbReference>
<accession>A0A8E6B401</accession>
<organism evidence="10 11">
    <name type="scientific">Telmatocola sphagniphila</name>
    <dbReference type="NCBI Taxonomy" id="1123043"/>
    <lineage>
        <taxon>Bacteria</taxon>
        <taxon>Pseudomonadati</taxon>
        <taxon>Planctomycetota</taxon>
        <taxon>Planctomycetia</taxon>
        <taxon>Gemmatales</taxon>
        <taxon>Gemmataceae</taxon>
    </lineage>
</organism>
<dbReference type="SUPFAM" id="SSF88659">
    <property type="entry name" value="Sigma3 and sigma4 domains of RNA polymerase sigma factors"/>
    <property type="match status" value="1"/>
</dbReference>
<keyword evidence="6" id="KW-0175">Coiled coil</keyword>
<dbReference type="InterPro" id="IPR007627">
    <property type="entry name" value="RNA_pol_sigma70_r2"/>
</dbReference>
<name>A0A8E6B401_9BACT</name>
<dbReference type="PANTHER" id="PTHR43133">
    <property type="entry name" value="RNA POLYMERASE ECF-TYPE SIGMA FACTO"/>
    <property type="match status" value="1"/>
</dbReference>
<evidence type="ECO:0000259" key="8">
    <source>
        <dbReference type="Pfam" id="PF07596"/>
    </source>
</evidence>
<feature type="coiled-coil region" evidence="6">
    <location>
        <begin position="552"/>
        <end position="614"/>
    </location>
</feature>
<dbReference type="AlphaFoldDB" id="A0A8E6B401"/>
<feature type="domain" description="RNA polymerase sigma-70 region 2" evidence="7">
    <location>
        <begin position="44"/>
        <end position="109"/>
    </location>
</feature>
<evidence type="ECO:0000256" key="2">
    <source>
        <dbReference type="ARBA" id="ARBA00023015"/>
    </source>
</evidence>
<dbReference type="InterPro" id="IPR039425">
    <property type="entry name" value="RNA_pol_sigma-70-like"/>
</dbReference>
<dbReference type="Pfam" id="PF04542">
    <property type="entry name" value="Sigma70_r2"/>
    <property type="match status" value="1"/>
</dbReference>
<comment type="similarity">
    <text evidence="1">Belongs to the sigma-70 factor family. ECF subfamily.</text>
</comment>
<evidence type="ECO:0000313" key="10">
    <source>
        <dbReference type="EMBL" id="QVL31291.1"/>
    </source>
</evidence>
<dbReference type="InterPro" id="IPR036388">
    <property type="entry name" value="WH-like_DNA-bd_sf"/>
</dbReference>
<evidence type="ECO:0000259" key="9">
    <source>
        <dbReference type="Pfam" id="PF08281"/>
    </source>
</evidence>
<reference evidence="10" key="1">
    <citation type="submission" date="2021-05" db="EMBL/GenBank/DDBJ databases">
        <title>Complete genome sequence of the cellulolytic planctomycete Telmatocola sphagniphila SP2T and characterization of the first cellulase from planctomycetes.</title>
        <authorList>
            <person name="Rakitin A.L."/>
            <person name="Beletsky A.V."/>
            <person name="Naumoff D.G."/>
            <person name="Kulichevskaya I.S."/>
            <person name="Mardanov A.V."/>
            <person name="Ravin N.V."/>
            <person name="Dedysh S.N."/>
        </authorList>
    </citation>
    <scope>NUCLEOTIDE SEQUENCE</scope>
    <source>
        <strain evidence="10">SP2T</strain>
    </source>
</reference>
<dbReference type="GO" id="GO:0006352">
    <property type="term" value="P:DNA-templated transcription initiation"/>
    <property type="evidence" value="ECO:0007669"/>
    <property type="project" value="InterPro"/>
</dbReference>
<evidence type="ECO:0000256" key="4">
    <source>
        <dbReference type="ARBA" id="ARBA00023125"/>
    </source>
</evidence>
<keyword evidence="5" id="KW-0804">Transcription</keyword>
<dbReference type="Gene3D" id="1.10.1740.10">
    <property type="match status" value="1"/>
</dbReference>
<dbReference type="EMBL" id="CP074694">
    <property type="protein sequence ID" value="QVL31291.1"/>
    <property type="molecule type" value="Genomic_DNA"/>
</dbReference>